<dbReference type="InterPro" id="IPR003382">
    <property type="entry name" value="Flavoprotein"/>
</dbReference>
<comment type="caution">
    <text evidence="2">The sequence shown here is derived from an EMBL/GenBank/DDBJ whole genome shotgun (WGS) entry which is preliminary data.</text>
</comment>
<evidence type="ECO:0000313" key="2">
    <source>
        <dbReference type="EMBL" id="MCP2334163.1"/>
    </source>
</evidence>
<keyword evidence="3" id="KW-1185">Reference proteome</keyword>
<evidence type="ECO:0000259" key="1">
    <source>
        <dbReference type="Pfam" id="PF02441"/>
    </source>
</evidence>
<dbReference type="SUPFAM" id="SSF52507">
    <property type="entry name" value="Homo-oligomeric flavin-containing Cys decarboxylases, HFCD"/>
    <property type="match status" value="1"/>
</dbReference>
<evidence type="ECO:0000313" key="3">
    <source>
        <dbReference type="Proteomes" id="UP000791080"/>
    </source>
</evidence>
<dbReference type="EMBL" id="AUBJ02000001">
    <property type="protein sequence ID" value="MCP2334163.1"/>
    <property type="molecule type" value="Genomic_DNA"/>
</dbReference>
<dbReference type="Pfam" id="PF02441">
    <property type="entry name" value="Flavoprotein"/>
    <property type="match status" value="1"/>
</dbReference>
<dbReference type="InterPro" id="IPR036551">
    <property type="entry name" value="Flavin_trans-like"/>
</dbReference>
<gene>
    <name evidence="2" type="ORF">G443_004433</name>
</gene>
<proteinExistence type="predicted"/>
<organism evidence="2 3">
    <name type="scientific">Actinoalloteichus caeruleus DSM 43889</name>
    <dbReference type="NCBI Taxonomy" id="1120930"/>
    <lineage>
        <taxon>Bacteria</taxon>
        <taxon>Bacillati</taxon>
        <taxon>Actinomycetota</taxon>
        <taxon>Actinomycetes</taxon>
        <taxon>Pseudonocardiales</taxon>
        <taxon>Pseudonocardiaceae</taxon>
        <taxon>Actinoalloteichus</taxon>
        <taxon>Actinoalloteichus cyanogriseus</taxon>
    </lineage>
</organism>
<dbReference type="Proteomes" id="UP000791080">
    <property type="component" value="Unassembled WGS sequence"/>
</dbReference>
<dbReference type="Gene3D" id="3.40.50.1950">
    <property type="entry name" value="Flavin prenyltransferase-like"/>
    <property type="match status" value="1"/>
</dbReference>
<name>A0ABT1JNQ9_ACTCY</name>
<accession>A0ABT1JNQ9</accession>
<reference evidence="2 3" key="1">
    <citation type="submission" date="2013-07" db="EMBL/GenBank/DDBJ databases">
        <authorList>
            <consortium name="DOE Joint Genome Institute"/>
            <person name="Reeve W."/>
            <person name="Huntemann M."/>
            <person name="Han J."/>
            <person name="Chen A."/>
            <person name="Kyrpides N."/>
            <person name="Mavromatis K."/>
            <person name="Markowitz V."/>
            <person name="Palaniappan K."/>
            <person name="Ivanova N."/>
            <person name="Schaumberg A."/>
            <person name="Pati A."/>
            <person name="Liolios K."/>
            <person name="Nordberg H.P."/>
            <person name="Cantor M.N."/>
            <person name="Hua S.X."/>
            <person name="Woyke T."/>
        </authorList>
    </citation>
    <scope>NUCLEOTIDE SEQUENCE [LARGE SCALE GENOMIC DNA]</scope>
    <source>
        <strain evidence="2 3">DSM 43889</strain>
    </source>
</reference>
<reference evidence="2 3" key="2">
    <citation type="submission" date="2022-06" db="EMBL/GenBank/DDBJ databases">
        <title>Genomic Encyclopedia of Type Strains, Phase I: the one thousand microbial genomes (KMG-I) project.</title>
        <authorList>
            <person name="Kyrpides N."/>
        </authorList>
    </citation>
    <scope>NUCLEOTIDE SEQUENCE [LARGE SCALE GENOMIC DNA]</scope>
    <source>
        <strain evidence="2 3">DSM 43889</strain>
    </source>
</reference>
<protein>
    <submittedName>
        <fullName evidence="2">Flavoprotein</fullName>
    </submittedName>
</protein>
<sequence length="166" mass="16921">MILPAQASGWRVAVTVTPTAAGWWRESGDLERVGRVTGFPVRWRGRLPSEPSPGPSPDCWAVAPATANTVAKLALGIADNLALTKVGEALGAGVPLVLSPRVGPSQVRHPAWAGHLAVLRSAGVRLVSAEAEDPAIPWSAVLAAVDGLVPAPSAPGAERVGGVRGS</sequence>
<feature type="domain" description="Flavoprotein" evidence="1">
    <location>
        <begin position="7"/>
        <end position="108"/>
    </location>
</feature>